<feature type="compositionally biased region" description="Low complexity" evidence="11">
    <location>
        <begin position="101"/>
        <end position="116"/>
    </location>
</feature>
<comment type="catalytic activity">
    <reaction evidence="9">
        <text>alpha-D-glucose 1,6-bisphosphate + L-seryl-[protein] = O-phospho-L-seryl-[protein] + alpha-D-glucose 6-phosphate</text>
        <dbReference type="Rhea" id="RHEA:68752"/>
        <dbReference type="Rhea" id="RHEA-COMP:9863"/>
        <dbReference type="Rhea" id="RHEA-COMP:11604"/>
        <dbReference type="ChEBI" id="CHEBI:29999"/>
        <dbReference type="ChEBI" id="CHEBI:58225"/>
        <dbReference type="ChEBI" id="CHEBI:58392"/>
        <dbReference type="ChEBI" id="CHEBI:83421"/>
    </reaction>
</comment>
<dbReference type="InterPro" id="IPR045244">
    <property type="entry name" value="PGM"/>
</dbReference>
<evidence type="ECO:0000313" key="13">
    <source>
        <dbReference type="EMBL" id="KYO36923.1"/>
    </source>
</evidence>
<reference evidence="13 14" key="1">
    <citation type="journal article" date="2012" name="Genome Biol.">
        <title>Sequencing three crocodilian genomes to illuminate the evolution of archosaurs and amniotes.</title>
        <authorList>
            <person name="St John J.A."/>
            <person name="Braun E.L."/>
            <person name="Isberg S.R."/>
            <person name="Miles L.G."/>
            <person name="Chong A.Y."/>
            <person name="Gongora J."/>
            <person name="Dalzell P."/>
            <person name="Moran C."/>
            <person name="Bed'hom B."/>
            <person name="Abzhanov A."/>
            <person name="Burgess S.C."/>
            <person name="Cooksey A.M."/>
            <person name="Castoe T.A."/>
            <person name="Crawford N.G."/>
            <person name="Densmore L.D."/>
            <person name="Drew J.C."/>
            <person name="Edwards S.V."/>
            <person name="Faircloth B.C."/>
            <person name="Fujita M.K."/>
            <person name="Greenwold M.J."/>
            <person name="Hoffmann F.G."/>
            <person name="Howard J.M."/>
            <person name="Iguchi T."/>
            <person name="Janes D.E."/>
            <person name="Khan S.Y."/>
            <person name="Kohno S."/>
            <person name="de Koning A.J."/>
            <person name="Lance S.L."/>
            <person name="McCarthy F.M."/>
            <person name="McCormack J.E."/>
            <person name="Merchant M.E."/>
            <person name="Peterson D.G."/>
            <person name="Pollock D.D."/>
            <person name="Pourmand N."/>
            <person name="Raney B.J."/>
            <person name="Roessler K.A."/>
            <person name="Sanford J.R."/>
            <person name="Sawyer R.H."/>
            <person name="Schmidt C.J."/>
            <person name="Triplett E.W."/>
            <person name="Tuberville T.D."/>
            <person name="Venegas-Anaya M."/>
            <person name="Howard J.T."/>
            <person name="Jarvis E.D."/>
            <person name="Guillette L.J.Jr."/>
            <person name="Glenn T.C."/>
            <person name="Green R.E."/>
            <person name="Ray D.A."/>
        </authorList>
    </citation>
    <scope>NUCLEOTIDE SEQUENCE [LARGE SCALE GENOMIC DNA]</scope>
    <source>
        <strain evidence="13">KSC_2009_1</strain>
    </source>
</reference>
<dbReference type="Pfam" id="PF02878">
    <property type="entry name" value="PGM_PMM_I"/>
    <property type="match status" value="1"/>
</dbReference>
<keyword evidence="5" id="KW-0479">Metal-binding</keyword>
<comment type="similarity">
    <text evidence="2">Belongs to the phosphohexose mutase family.</text>
</comment>
<comment type="cofactor">
    <cofactor evidence="1">
        <name>Mg(2+)</name>
        <dbReference type="ChEBI" id="CHEBI:18420"/>
    </cofactor>
</comment>
<keyword evidence="14" id="KW-1185">Reference proteome</keyword>
<keyword evidence="8" id="KW-0119">Carbohydrate metabolism</keyword>
<dbReference type="InterPro" id="IPR016055">
    <property type="entry name" value="A-D-PHexomutase_a/b/a-I/II/III"/>
</dbReference>
<evidence type="ECO:0000256" key="10">
    <source>
        <dbReference type="ARBA" id="ARBA00049409"/>
    </source>
</evidence>
<dbReference type="Proteomes" id="UP000050525">
    <property type="component" value="Unassembled WGS sequence"/>
</dbReference>
<dbReference type="PANTHER" id="PTHR22573:SF37">
    <property type="entry name" value="PHOSPHOGLUCOMUTASE-1"/>
    <property type="match status" value="1"/>
</dbReference>
<evidence type="ECO:0000259" key="12">
    <source>
        <dbReference type="Pfam" id="PF02878"/>
    </source>
</evidence>
<keyword evidence="6" id="KW-0460">Magnesium</keyword>
<comment type="catalytic activity">
    <reaction evidence="10">
        <text>O-phospho-L-seryl-[protein] + alpha-D-glucose 1-phosphate = alpha-D-glucose 1,6-bisphosphate + L-seryl-[protein]</text>
        <dbReference type="Rhea" id="RHEA:68748"/>
        <dbReference type="Rhea" id="RHEA-COMP:9863"/>
        <dbReference type="Rhea" id="RHEA-COMP:11604"/>
        <dbReference type="ChEBI" id="CHEBI:29999"/>
        <dbReference type="ChEBI" id="CHEBI:58392"/>
        <dbReference type="ChEBI" id="CHEBI:58601"/>
        <dbReference type="ChEBI" id="CHEBI:83421"/>
    </reaction>
</comment>
<dbReference type="Gene3D" id="3.40.120.10">
    <property type="entry name" value="Alpha-D-Glucose-1,6-Bisphosphate, subunit A, domain 3"/>
    <property type="match status" value="1"/>
</dbReference>
<evidence type="ECO:0000256" key="5">
    <source>
        <dbReference type="ARBA" id="ARBA00022723"/>
    </source>
</evidence>
<evidence type="ECO:0000256" key="3">
    <source>
        <dbReference type="ARBA" id="ARBA00011245"/>
    </source>
</evidence>
<dbReference type="SUPFAM" id="SSF53738">
    <property type="entry name" value="Phosphoglucomutase, first 3 domains"/>
    <property type="match status" value="1"/>
</dbReference>
<protein>
    <recommendedName>
        <fullName evidence="12">Alpha-D-phosphohexomutase alpha/beta/alpha domain-containing protein</fullName>
    </recommendedName>
</protein>
<evidence type="ECO:0000256" key="7">
    <source>
        <dbReference type="ARBA" id="ARBA00023235"/>
    </source>
</evidence>
<sequence length="116" mass="12370">MVQVVSVQTRPYADQKPGTSGLRKRVKVFQDSPHYAENFIQSILATVEPAERAAAALVVGGDGRFYMREAIQLIIRIAAANGVRPRLGPGDREGRGAPGSALAPLLPRPWPASAAP</sequence>
<dbReference type="PANTHER" id="PTHR22573">
    <property type="entry name" value="PHOSPHOHEXOMUTASE FAMILY MEMBER"/>
    <property type="match status" value="1"/>
</dbReference>
<dbReference type="GO" id="GO:0005829">
    <property type="term" value="C:cytosol"/>
    <property type="evidence" value="ECO:0007669"/>
    <property type="project" value="TreeGrafter"/>
</dbReference>
<evidence type="ECO:0000256" key="9">
    <source>
        <dbReference type="ARBA" id="ARBA00049318"/>
    </source>
</evidence>
<dbReference type="AlphaFoldDB" id="A0A151NJE6"/>
<evidence type="ECO:0000256" key="4">
    <source>
        <dbReference type="ARBA" id="ARBA00022526"/>
    </source>
</evidence>
<feature type="domain" description="Alpha-D-phosphohexomutase alpha/beta/alpha" evidence="12">
    <location>
        <begin position="15"/>
        <end position="84"/>
    </location>
</feature>
<name>A0A151NJE6_ALLMI</name>
<evidence type="ECO:0000256" key="2">
    <source>
        <dbReference type="ARBA" id="ARBA00010231"/>
    </source>
</evidence>
<accession>A0A151NJE6</accession>
<evidence type="ECO:0000256" key="1">
    <source>
        <dbReference type="ARBA" id="ARBA00001946"/>
    </source>
</evidence>
<proteinExistence type="inferred from homology"/>
<comment type="caution">
    <text evidence="13">The sequence shown here is derived from an EMBL/GenBank/DDBJ whole genome shotgun (WGS) entry which is preliminary data.</text>
</comment>
<dbReference type="InterPro" id="IPR005844">
    <property type="entry name" value="A-D-PHexomutase_a/b/a-I"/>
</dbReference>
<evidence type="ECO:0000313" key="14">
    <source>
        <dbReference type="Proteomes" id="UP000050525"/>
    </source>
</evidence>
<evidence type="ECO:0000256" key="11">
    <source>
        <dbReference type="SAM" id="MobiDB-lite"/>
    </source>
</evidence>
<keyword evidence="7" id="KW-0413">Isomerase</keyword>
<dbReference type="GO" id="GO:0046872">
    <property type="term" value="F:metal ion binding"/>
    <property type="evidence" value="ECO:0007669"/>
    <property type="project" value="UniProtKB-KW"/>
</dbReference>
<dbReference type="EMBL" id="AKHW03002907">
    <property type="protein sequence ID" value="KYO36923.1"/>
    <property type="molecule type" value="Genomic_DNA"/>
</dbReference>
<keyword evidence="4" id="KW-0313">Glucose metabolism</keyword>
<gene>
    <name evidence="13" type="ORF">Y1Q_0020931</name>
</gene>
<feature type="region of interest" description="Disordered" evidence="11">
    <location>
        <begin position="85"/>
        <end position="116"/>
    </location>
</feature>
<evidence type="ECO:0000256" key="6">
    <source>
        <dbReference type="ARBA" id="ARBA00022842"/>
    </source>
</evidence>
<dbReference type="GO" id="GO:0004614">
    <property type="term" value="F:phosphoglucomutase activity"/>
    <property type="evidence" value="ECO:0007669"/>
    <property type="project" value="InterPro"/>
</dbReference>
<evidence type="ECO:0000256" key="8">
    <source>
        <dbReference type="ARBA" id="ARBA00023277"/>
    </source>
</evidence>
<organism evidence="13 14">
    <name type="scientific">Alligator mississippiensis</name>
    <name type="common">American alligator</name>
    <dbReference type="NCBI Taxonomy" id="8496"/>
    <lineage>
        <taxon>Eukaryota</taxon>
        <taxon>Metazoa</taxon>
        <taxon>Chordata</taxon>
        <taxon>Craniata</taxon>
        <taxon>Vertebrata</taxon>
        <taxon>Euteleostomi</taxon>
        <taxon>Archelosauria</taxon>
        <taxon>Archosauria</taxon>
        <taxon>Crocodylia</taxon>
        <taxon>Alligatoridae</taxon>
        <taxon>Alligatorinae</taxon>
        <taxon>Alligator</taxon>
    </lineage>
</organism>
<dbReference type="GO" id="GO:0006006">
    <property type="term" value="P:glucose metabolic process"/>
    <property type="evidence" value="ECO:0007669"/>
    <property type="project" value="UniProtKB-KW"/>
</dbReference>
<comment type="subunit">
    <text evidence="3">Monomer.</text>
</comment>